<dbReference type="InterPro" id="IPR000209">
    <property type="entry name" value="Peptidase_S8/S53_dom"/>
</dbReference>
<comment type="cofactor">
    <cofactor evidence="7">
        <name>Ca(2+)</name>
        <dbReference type="ChEBI" id="CHEBI:29108"/>
    </cofactor>
    <text evidence="7">Binds 1 Ca(2+) ion per subunit.</text>
</comment>
<evidence type="ECO:0000259" key="9">
    <source>
        <dbReference type="PROSITE" id="PS51695"/>
    </source>
</evidence>
<dbReference type="PROSITE" id="PS00138">
    <property type="entry name" value="SUBTILASE_SER"/>
    <property type="match status" value="1"/>
</dbReference>
<evidence type="ECO:0000256" key="3">
    <source>
        <dbReference type="ARBA" id="ARBA00022801"/>
    </source>
</evidence>
<evidence type="ECO:0000256" key="2">
    <source>
        <dbReference type="ARBA" id="ARBA00022723"/>
    </source>
</evidence>
<dbReference type="Gene3D" id="3.40.50.200">
    <property type="entry name" value="Peptidase S8/S53 domain"/>
    <property type="match status" value="1"/>
</dbReference>
<dbReference type="PANTHER" id="PTHR14218:SF15">
    <property type="entry name" value="TRIPEPTIDYL-PEPTIDASE 1"/>
    <property type="match status" value="1"/>
</dbReference>
<keyword evidence="8" id="KW-0732">Signal</keyword>
<feature type="domain" description="Peptidase S53" evidence="9">
    <location>
        <begin position="221"/>
        <end position="583"/>
    </location>
</feature>
<dbReference type="SUPFAM" id="SSF54897">
    <property type="entry name" value="Protease propeptides/inhibitors"/>
    <property type="match status" value="1"/>
</dbReference>
<dbReference type="Pfam" id="PF09286">
    <property type="entry name" value="Pro-kuma_activ"/>
    <property type="match status" value="1"/>
</dbReference>
<dbReference type="GO" id="GO:0004252">
    <property type="term" value="F:serine-type endopeptidase activity"/>
    <property type="evidence" value="ECO:0007669"/>
    <property type="project" value="UniProtKB-UniRule"/>
</dbReference>
<dbReference type="InterPro" id="IPR030400">
    <property type="entry name" value="Sedolisin_dom"/>
</dbReference>
<evidence type="ECO:0000313" key="10">
    <source>
        <dbReference type="EMBL" id="CAD9295070.1"/>
    </source>
</evidence>
<organism evidence="10">
    <name type="scientific">Sexangularia sp. CB-2014</name>
    <dbReference type="NCBI Taxonomy" id="1486929"/>
    <lineage>
        <taxon>Eukaryota</taxon>
        <taxon>Amoebozoa</taxon>
        <taxon>Tubulinea</taxon>
        <taxon>Elardia</taxon>
        <taxon>Arcellinida</taxon>
        <taxon>Arcellinida incertae sedis</taxon>
        <taxon>Sexangularia</taxon>
    </lineage>
</organism>
<dbReference type="CDD" id="cd11377">
    <property type="entry name" value="Pro-peptidase_S53"/>
    <property type="match status" value="1"/>
</dbReference>
<feature type="binding site" evidence="7">
    <location>
        <position position="564"/>
    </location>
    <ligand>
        <name>Ca(2+)</name>
        <dbReference type="ChEBI" id="CHEBI:29108"/>
    </ligand>
</feature>
<keyword evidence="5 7" id="KW-0106">Calcium</keyword>
<keyword evidence="1 7" id="KW-0645">Protease</keyword>
<proteinExistence type="predicted"/>
<dbReference type="CDD" id="cd04056">
    <property type="entry name" value="Peptidases_S53"/>
    <property type="match status" value="1"/>
</dbReference>
<protein>
    <recommendedName>
        <fullName evidence="9">Peptidase S53 domain-containing protein</fullName>
    </recommendedName>
</protein>
<evidence type="ECO:0000256" key="4">
    <source>
        <dbReference type="ARBA" id="ARBA00022825"/>
    </source>
</evidence>
<feature type="active site" description="Charge relay system" evidence="7">
    <location>
        <position position="293"/>
    </location>
</feature>
<dbReference type="GO" id="GO:0046872">
    <property type="term" value="F:metal ion binding"/>
    <property type="evidence" value="ECO:0007669"/>
    <property type="project" value="UniProtKB-UniRule"/>
</dbReference>
<dbReference type="InterPro" id="IPR023828">
    <property type="entry name" value="Peptidase_S8_Ser-AS"/>
</dbReference>
<evidence type="ECO:0000256" key="5">
    <source>
        <dbReference type="ARBA" id="ARBA00022837"/>
    </source>
</evidence>
<feature type="binding site" evidence="7">
    <location>
        <position position="543"/>
    </location>
    <ligand>
        <name>Ca(2+)</name>
        <dbReference type="ChEBI" id="CHEBI:29108"/>
    </ligand>
</feature>
<feature type="binding site" evidence="7">
    <location>
        <position position="562"/>
    </location>
    <ligand>
        <name>Ca(2+)</name>
        <dbReference type="ChEBI" id="CHEBI:29108"/>
    </ligand>
</feature>
<keyword evidence="6" id="KW-0865">Zymogen</keyword>
<dbReference type="SMART" id="SM00944">
    <property type="entry name" value="Pro-kuma_activ"/>
    <property type="match status" value="1"/>
</dbReference>
<feature type="signal peptide" evidence="8">
    <location>
        <begin position="1"/>
        <end position="20"/>
    </location>
</feature>
<dbReference type="InterPro" id="IPR015366">
    <property type="entry name" value="S53_propep"/>
</dbReference>
<dbReference type="SUPFAM" id="SSF52743">
    <property type="entry name" value="Subtilisin-like"/>
    <property type="match status" value="1"/>
</dbReference>
<feature type="binding site" evidence="7">
    <location>
        <position position="542"/>
    </location>
    <ligand>
        <name>Ca(2+)</name>
        <dbReference type="ChEBI" id="CHEBI:29108"/>
    </ligand>
</feature>
<feature type="chain" id="PRO_5031086742" description="Peptidase S53 domain-containing protein" evidence="8">
    <location>
        <begin position="21"/>
        <end position="583"/>
    </location>
</feature>
<keyword evidence="2 7" id="KW-0479">Metal-binding</keyword>
<dbReference type="InterPro" id="IPR036852">
    <property type="entry name" value="Peptidase_S8/S53_dom_sf"/>
</dbReference>
<feature type="active site" description="Charge relay system" evidence="7">
    <location>
        <position position="297"/>
    </location>
</feature>
<evidence type="ECO:0000256" key="7">
    <source>
        <dbReference type="PROSITE-ProRule" id="PRU01032"/>
    </source>
</evidence>
<dbReference type="PROSITE" id="PS51695">
    <property type="entry name" value="SEDOLISIN"/>
    <property type="match status" value="1"/>
</dbReference>
<sequence length="583" mass="61758">MISNLLSVATLLSLPLFISARHFPEQSRPSFQPIHTRSDWKATTVSTELASEPCTLTVVTSVDTDAAAFLDLTLERVSDPNSEEYGRYLSQEMVEDLIRRSPAEEDAVASWMAPACSSVVGRGPGGFLTCQSTYGDMAVLLDTQYHAYQSTADPSHIVHRATNYSVPDELGHLISFVEPTIRAPFRSHASAHAAKRSAPTVSLSTHELHDSFRSDVAADISITPRFLRQLYQVDKVKADSSVAKTLSYGIASFLGQYYDEVDLQEFFTALFQEAIGTVPTKVVGDNGLVPGVEANLDVQYGMAVGYDYSDNFWVYSTAGSANGNQEPFLKWTTIVSGEPDATVPKVISISYGDVESTISGSYLDRLTIAFKGLGARGITLLFAAGDSGAACAASGVAFEPDFPASSPYVTTVGGTEMSGALETGHEIVNYIGGSGFSNHFARPAYQEAIVSAYLSANASSILPPYSYFNKTSRAYPDIALQSSGFLVADAGIIQPVGGTSCAAPTAAGVFTAVNNARLSAGKPLLGFLNPLLYSLAGKGFFDITSGCNAGCYNNQGFCAVAGWDAASGLGAPRAQDLLDALSS</sequence>
<keyword evidence="4 7" id="KW-0720">Serine protease</keyword>
<reference evidence="10" key="1">
    <citation type="submission" date="2021-01" db="EMBL/GenBank/DDBJ databases">
        <authorList>
            <person name="Corre E."/>
            <person name="Pelletier E."/>
            <person name="Niang G."/>
            <person name="Scheremetjew M."/>
            <person name="Finn R."/>
            <person name="Kale V."/>
            <person name="Holt S."/>
            <person name="Cochrane G."/>
            <person name="Meng A."/>
            <person name="Brown T."/>
            <person name="Cohen L."/>
        </authorList>
    </citation>
    <scope>NUCLEOTIDE SEQUENCE</scope>
    <source>
        <strain evidence="10">ATCC 50979</strain>
    </source>
</reference>
<accession>A0A7S1VE81</accession>
<dbReference type="PANTHER" id="PTHR14218">
    <property type="entry name" value="PROTEASE S8 TRIPEPTIDYL PEPTIDASE I CLN2"/>
    <property type="match status" value="1"/>
</dbReference>
<evidence type="ECO:0000256" key="8">
    <source>
        <dbReference type="SAM" id="SignalP"/>
    </source>
</evidence>
<evidence type="ECO:0000256" key="6">
    <source>
        <dbReference type="ARBA" id="ARBA00023145"/>
    </source>
</evidence>
<keyword evidence="3 7" id="KW-0378">Hydrolase</keyword>
<dbReference type="Pfam" id="PF00082">
    <property type="entry name" value="Peptidase_S8"/>
    <property type="match status" value="1"/>
</dbReference>
<gene>
    <name evidence="10" type="ORF">SSP0437_LOCUS5205</name>
</gene>
<dbReference type="GO" id="GO:0006508">
    <property type="term" value="P:proteolysis"/>
    <property type="evidence" value="ECO:0007669"/>
    <property type="project" value="UniProtKB-KW"/>
</dbReference>
<dbReference type="AlphaFoldDB" id="A0A7S1VE81"/>
<feature type="active site" description="Charge relay system" evidence="7">
    <location>
        <position position="500"/>
    </location>
</feature>
<name>A0A7S1VE81_9EUKA</name>
<dbReference type="InterPro" id="IPR050819">
    <property type="entry name" value="Tripeptidyl-peptidase_I"/>
</dbReference>
<evidence type="ECO:0000256" key="1">
    <source>
        <dbReference type="ARBA" id="ARBA00022670"/>
    </source>
</evidence>
<dbReference type="GO" id="GO:0008240">
    <property type="term" value="F:tripeptidyl-peptidase activity"/>
    <property type="evidence" value="ECO:0007669"/>
    <property type="project" value="TreeGrafter"/>
</dbReference>
<dbReference type="EMBL" id="HBGL01006769">
    <property type="protein sequence ID" value="CAD9295070.1"/>
    <property type="molecule type" value="Transcribed_RNA"/>
</dbReference>